<dbReference type="RefSeq" id="WP_194751491.1">
    <property type="nucleotide sequence ID" value="NZ_JACEWB010000014.1"/>
</dbReference>
<reference evidence="2 3" key="1">
    <citation type="journal article" date="2022" name="Front. Microbiol.">
        <title>Commensal bacteria contribute to the growth of multidrug-resistant Avibacterium paragallinarum in chickens.</title>
        <authorList>
            <person name="Zhu J."/>
            <person name="Chen Y."/>
            <person name="Wu Y."/>
            <person name="Wang Y."/>
            <person name="Zhu K."/>
        </authorList>
    </citation>
    <scope>NUCLEOTIDE SEQUENCE [LARGE SCALE GENOMIC DNA]</scope>
    <source>
        <strain evidence="2 3">AV12</strain>
    </source>
</reference>
<dbReference type="EMBL" id="JAMDKS010000014">
    <property type="protein sequence ID" value="MEE6113020.1"/>
    <property type="molecule type" value="Genomic_DNA"/>
</dbReference>
<evidence type="ECO:0000313" key="3">
    <source>
        <dbReference type="Proteomes" id="UP001352533"/>
    </source>
</evidence>
<gene>
    <name evidence="2" type="ORF">M5S25_07405</name>
</gene>
<feature type="chain" id="PRO_5046355404" evidence="1">
    <location>
        <begin position="29"/>
        <end position="61"/>
    </location>
</feature>
<comment type="caution">
    <text evidence="2">The sequence shown here is derived from an EMBL/GenBank/DDBJ whole genome shotgun (WGS) entry which is preliminary data.</text>
</comment>
<protein>
    <submittedName>
        <fullName evidence="2">Uncharacterized protein</fullName>
    </submittedName>
</protein>
<name>A0ABU7QR02_AVIPA</name>
<keyword evidence="3" id="KW-1185">Reference proteome</keyword>
<sequence length="61" mass="6785">MPRFRLSKVMCMLAPVMLASIPTSPVYAETNSVVAVEHAKTPNAYDQILQNWKNHLTGISL</sequence>
<evidence type="ECO:0000313" key="2">
    <source>
        <dbReference type="EMBL" id="MEE6113020.1"/>
    </source>
</evidence>
<feature type="signal peptide" evidence="1">
    <location>
        <begin position="1"/>
        <end position="28"/>
    </location>
</feature>
<organism evidence="2 3">
    <name type="scientific">Avibacterium paragallinarum</name>
    <name type="common">Haemophilus gallinarum</name>
    <dbReference type="NCBI Taxonomy" id="728"/>
    <lineage>
        <taxon>Bacteria</taxon>
        <taxon>Pseudomonadati</taxon>
        <taxon>Pseudomonadota</taxon>
        <taxon>Gammaproteobacteria</taxon>
        <taxon>Pasteurellales</taxon>
        <taxon>Pasteurellaceae</taxon>
        <taxon>Avibacterium</taxon>
    </lineage>
</organism>
<dbReference type="Proteomes" id="UP001352533">
    <property type="component" value="Unassembled WGS sequence"/>
</dbReference>
<proteinExistence type="predicted"/>
<evidence type="ECO:0000256" key="1">
    <source>
        <dbReference type="SAM" id="SignalP"/>
    </source>
</evidence>
<keyword evidence="1" id="KW-0732">Signal</keyword>
<accession>A0ABU7QR02</accession>